<feature type="transmembrane region" description="Helical" evidence="1">
    <location>
        <begin position="56"/>
        <end position="76"/>
    </location>
</feature>
<accession>A0A316VZK7</accession>
<keyword evidence="1" id="KW-0472">Membrane</keyword>
<proteinExistence type="predicted"/>
<keyword evidence="3" id="KW-1185">Reference proteome</keyword>
<dbReference type="EMBL" id="KZ819403">
    <property type="protein sequence ID" value="PWN40925.1"/>
    <property type="molecule type" value="Genomic_DNA"/>
</dbReference>
<name>A0A316VZK7_9BASI</name>
<feature type="transmembrane region" description="Helical" evidence="1">
    <location>
        <begin position="88"/>
        <end position="115"/>
    </location>
</feature>
<gene>
    <name evidence="2" type="ORF">IE81DRAFT_342419</name>
</gene>
<evidence type="ECO:0000313" key="3">
    <source>
        <dbReference type="Proteomes" id="UP000245783"/>
    </source>
</evidence>
<dbReference type="OrthoDB" id="10366917at2759"/>
<evidence type="ECO:0000256" key="1">
    <source>
        <dbReference type="SAM" id="Phobius"/>
    </source>
</evidence>
<feature type="transmembrane region" description="Helical" evidence="1">
    <location>
        <begin position="141"/>
        <end position="162"/>
    </location>
</feature>
<keyword evidence="1" id="KW-0812">Transmembrane</keyword>
<dbReference type="InParanoid" id="A0A316VZK7"/>
<feature type="transmembrane region" description="Helical" evidence="1">
    <location>
        <begin position="12"/>
        <end position="36"/>
    </location>
</feature>
<dbReference type="AlphaFoldDB" id="A0A316VZK7"/>
<dbReference type="GeneID" id="37037562"/>
<organism evidence="2 3">
    <name type="scientific">Ceraceosorus guamensis</name>
    <dbReference type="NCBI Taxonomy" id="1522189"/>
    <lineage>
        <taxon>Eukaryota</taxon>
        <taxon>Fungi</taxon>
        <taxon>Dikarya</taxon>
        <taxon>Basidiomycota</taxon>
        <taxon>Ustilaginomycotina</taxon>
        <taxon>Exobasidiomycetes</taxon>
        <taxon>Ceraceosorales</taxon>
        <taxon>Ceraceosoraceae</taxon>
        <taxon>Ceraceosorus</taxon>
    </lineage>
</organism>
<dbReference type="Proteomes" id="UP000245783">
    <property type="component" value="Unassembled WGS sequence"/>
</dbReference>
<evidence type="ECO:0000313" key="2">
    <source>
        <dbReference type="EMBL" id="PWN40925.1"/>
    </source>
</evidence>
<protein>
    <submittedName>
        <fullName evidence="2">Uncharacterized protein</fullName>
    </submittedName>
</protein>
<reference evidence="2 3" key="1">
    <citation type="journal article" date="2018" name="Mol. Biol. Evol.">
        <title>Broad Genomic Sampling Reveals a Smut Pathogenic Ancestry of the Fungal Clade Ustilaginomycotina.</title>
        <authorList>
            <person name="Kijpornyongpan T."/>
            <person name="Mondo S.J."/>
            <person name="Barry K."/>
            <person name="Sandor L."/>
            <person name="Lee J."/>
            <person name="Lipzen A."/>
            <person name="Pangilinan J."/>
            <person name="LaButti K."/>
            <person name="Hainaut M."/>
            <person name="Henrissat B."/>
            <person name="Grigoriev I.V."/>
            <person name="Spatafora J.W."/>
            <person name="Aime M.C."/>
        </authorList>
    </citation>
    <scope>NUCLEOTIDE SEQUENCE [LARGE SCALE GENOMIC DNA]</scope>
    <source>
        <strain evidence="2 3">MCA 4658</strain>
    </source>
</reference>
<keyword evidence="1" id="KW-1133">Transmembrane helix</keyword>
<sequence length="199" mass="22139">MAKPRGNKTAPVSRGLLIAFLVLTIVTAIFAGFATAFALEWGEEGAAAYDTSNASLATNCIVVIWCLIPGTIIPSLDLDHRLDHKGRLSAWLIHIVVSAFALLGSFGATLAKAIVLNRLEEKYRNYQYHFHNLSYQYNIQFPFWFVCILLQIATLTVACIYLHKFLAARKDIEPAKVDGWNELTRRGSTAKSEIDHTQA</sequence>
<dbReference type="RefSeq" id="XP_025368085.1">
    <property type="nucleotide sequence ID" value="XM_025515692.1"/>
</dbReference>